<dbReference type="InterPro" id="IPR015424">
    <property type="entry name" value="PyrdxlP-dep_Trfase"/>
</dbReference>
<proteinExistence type="inferred from homology"/>
<dbReference type="AlphaFoldDB" id="A0A6J7Q9X3"/>
<dbReference type="EMBL" id="CAFAAC010000040">
    <property type="protein sequence ID" value="CAB4787903.1"/>
    <property type="molecule type" value="Genomic_DNA"/>
</dbReference>
<dbReference type="Pfam" id="PF00266">
    <property type="entry name" value="Aminotran_5"/>
    <property type="match status" value="1"/>
</dbReference>
<organism evidence="7">
    <name type="scientific">freshwater metagenome</name>
    <dbReference type="NCBI Taxonomy" id="449393"/>
    <lineage>
        <taxon>unclassified sequences</taxon>
        <taxon>metagenomes</taxon>
        <taxon>ecological metagenomes</taxon>
    </lineage>
</organism>
<dbReference type="EMBL" id="CAFBOP010000013">
    <property type="protein sequence ID" value="CAB4983289.1"/>
    <property type="molecule type" value="Genomic_DNA"/>
</dbReference>
<dbReference type="Gene3D" id="3.40.640.10">
    <property type="entry name" value="Type I PLP-dependent aspartate aminotransferase-like (Major domain)"/>
    <property type="match status" value="1"/>
</dbReference>
<dbReference type="EMBL" id="CAFBMN010000012">
    <property type="protein sequence ID" value="CAB4900014.1"/>
    <property type="molecule type" value="Genomic_DNA"/>
</dbReference>
<comment type="similarity">
    <text evidence="2">Belongs to the class-V pyridoxal-phosphate-dependent aminotransferase family. NifS/IscS subfamily.</text>
</comment>
<evidence type="ECO:0000313" key="6">
    <source>
        <dbReference type="EMBL" id="CAB4983289.1"/>
    </source>
</evidence>
<dbReference type="PANTHER" id="PTHR11601:SF34">
    <property type="entry name" value="CYSTEINE DESULFURASE"/>
    <property type="match status" value="1"/>
</dbReference>
<feature type="domain" description="Aminotransferase class V" evidence="3">
    <location>
        <begin position="70"/>
        <end position="333"/>
    </location>
</feature>
<dbReference type="EMBL" id="CAFBPP010000011">
    <property type="protein sequence ID" value="CAB5014368.1"/>
    <property type="molecule type" value="Genomic_DNA"/>
</dbReference>
<evidence type="ECO:0000313" key="4">
    <source>
        <dbReference type="EMBL" id="CAB4787903.1"/>
    </source>
</evidence>
<evidence type="ECO:0000313" key="7">
    <source>
        <dbReference type="EMBL" id="CAB5014368.1"/>
    </source>
</evidence>
<comment type="cofactor">
    <cofactor evidence="1">
        <name>pyridoxal 5'-phosphate</name>
        <dbReference type="ChEBI" id="CHEBI:597326"/>
    </cofactor>
</comment>
<gene>
    <name evidence="4" type="ORF">UFOPK2967_00724</name>
    <name evidence="5" type="ORF">UFOPK3587_00420</name>
    <name evidence="6" type="ORF">UFOPK3984_00523</name>
    <name evidence="7" type="ORF">UFOPK4114_00443</name>
</gene>
<protein>
    <submittedName>
        <fullName evidence="7">Unannotated protein</fullName>
    </submittedName>
</protein>
<dbReference type="InterPro" id="IPR015422">
    <property type="entry name" value="PyrdxlP-dep_Trfase_small"/>
</dbReference>
<dbReference type="Gene3D" id="3.90.1150.10">
    <property type="entry name" value="Aspartate Aminotransferase, domain 1"/>
    <property type="match status" value="1"/>
</dbReference>
<name>A0A6J7Q9X3_9ZZZZ</name>
<evidence type="ECO:0000256" key="1">
    <source>
        <dbReference type="ARBA" id="ARBA00001933"/>
    </source>
</evidence>
<dbReference type="InterPro" id="IPR015421">
    <property type="entry name" value="PyrdxlP-dep_Trfase_major"/>
</dbReference>
<evidence type="ECO:0000313" key="5">
    <source>
        <dbReference type="EMBL" id="CAB4900014.1"/>
    </source>
</evidence>
<accession>A0A6J7Q9X3</accession>
<evidence type="ECO:0000256" key="2">
    <source>
        <dbReference type="ARBA" id="ARBA00006490"/>
    </source>
</evidence>
<dbReference type="SUPFAM" id="SSF53383">
    <property type="entry name" value="PLP-dependent transferases"/>
    <property type="match status" value="1"/>
</dbReference>
<dbReference type="InterPro" id="IPR000192">
    <property type="entry name" value="Aminotrans_V_dom"/>
</dbReference>
<reference evidence="7" key="1">
    <citation type="submission" date="2020-05" db="EMBL/GenBank/DDBJ databases">
        <authorList>
            <person name="Chiriac C."/>
            <person name="Salcher M."/>
            <person name="Ghai R."/>
            <person name="Kavagutti S V."/>
        </authorList>
    </citation>
    <scope>NUCLEOTIDE SEQUENCE</scope>
</reference>
<dbReference type="PANTHER" id="PTHR11601">
    <property type="entry name" value="CYSTEINE DESULFURYLASE FAMILY MEMBER"/>
    <property type="match status" value="1"/>
</dbReference>
<sequence length="347" mass="38007">MHHKAREAFLSAIDQGWHDPRKLGHQSAKTAILRQEALSSIAQHFGVDVTEVEIIGEPGLATFYAVHGLLQTGHRLIHSVIDRKEIYAIAQNWESVSQVAVNGHGKISTEDLLLAAKESQGVFALQIANGETGVMQSVEKLISTAENFQISCDYTQTLPHLSLPSRWSTASFNAASWQGPAGVGVILINRQARWKNPIPHIGTERTPNTVSLPLLLASAVALEEWRKEAAERSVRLRSLNAQIRQAFTQINNSFIAGHLDDSMEHLISASFDDVEGEELLRSLEVDGISVDSGSACSADNLRPSHVLASMGLPTHGNVRITLHPEITDSEVIALIESVRRNVEILRK</sequence>
<evidence type="ECO:0000259" key="3">
    <source>
        <dbReference type="Pfam" id="PF00266"/>
    </source>
</evidence>